<accession>A0A6L3MJA9</accession>
<comment type="caution">
    <text evidence="1">The sequence shown here is derived from an EMBL/GenBank/DDBJ whole genome shotgun (WGS) entry which is preliminary data.</text>
</comment>
<gene>
    <name evidence="1" type="ORF">F7R25_37485</name>
</gene>
<dbReference type="EMBL" id="VZOK01000228">
    <property type="protein sequence ID" value="KAB0630626.1"/>
    <property type="molecule type" value="Genomic_DNA"/>
</dbReference>
<sequence length="66" mass="7328">MHWICTVCKGTTIIPYQDALSDMNGCSSSNVTVKVTHIQCTVCPPVKESGDFNRLKDWSRIAIINT</sequence>
<name>A0A6L3MJA9_9BURK</name>
<organism evidence="1 2">
    <name type="scientific">Burkholderia stagnalis</name>
    <dbReference type="NCBI Taxonomy" id="1503054"/>
    <lineage>
        <taxon>Bacteria</taxon>
        <taxon>Pseudomonadati</taxon>
        <taxon>Pseudomonadota</taxon>
        <taxon>Betaproteobacteria</taxon>
        <taxon>Burkholderiales</taxon>
        <taxon>Burkholderiaceae</taxon>
        <taxon>Burkholderia</taxon>
        <taxon>Burkholderia cepacia complex</taxon>
    </lineage>
</organism>
<evidence type="ECO:0000313" key="1">
    <source>
        <dbReference type="EMBL" id="KAB0630626.1"/>
    </source>
</evidence>
<dbReference type="AlphaFoldDB" id="A0A6L3MJA9"/>
<evidence type="ECO:0000313" key="2">
    <source>
        <dbReference type="Proteomes" id="UP000473470"/>
    </source>
</evidence>
<proteinExistence type="predicted"/>
<protein>
    <submittedName>
        <fullName evidence="1">Uncharacterized protein</fullName>
    </submittedName>
</protein>
<dbReference type="Proteomes" id="UP000473470">
    <property type="component" value="Unassembled WGS sequence"/>
</dbReference>
<reference evidence="1 2" key="1">
    <citation type="submission" date="2019-09" db="EMBL/GenBank/DDBJ databases">
        <title>Draft genome sequences of 48 bacterial type strains from the CCUG.</title>
        <authorList>
            <person name="Tunovic T."/>
            <person name="Pineiro-Iglesias B."/>
            <person name="Unosson C."/>
            <person name="Inganas E."/>
            <person name="Ohlen M."/>
            <person name="Cardew S."/>
            <person name="Jensie-Markopoulos S."/>
            <person name="Salva-Serra F."/>
            <person name="Jaen-Luchoro D."/>
            <person name="Karlsson R."/>
            <person name="Svensson-Stadler L."/>
            <person name="Chun J."/>
            <person name="Moore E."/>
        </authorList>
    </citation>
    <scope>NUCLEOTIDE SEQUENCE [LARGE SCALE GENOMIC DNA]</scope>
    <source>
        <strain evidence="1 2">CCUG 65686</strain>
    </source>
</reference>